<name>A0A8G2FWV7_PICTO</name>
<dbReference type="PROSITE" id="PS01234">
    <property type="entry name" value="GATB"/>
    <property type="match status" value="1"/>
</dbReference>
<dbReference type="GO" id="GO:0005524">
    <property type="term" value="F:ATP binding"/>
    <property type="evidence" value="ECO:0007669"/>
    <property type="project" value="UniProtKB-KW"/>
</dbReference>
<dbReference type="SUPFAM" id="SSF55261">
    <property type="entry name" value="GAD domain-like"/>
    <property type="match status" value="1"/>
</dbReference>
<dbReference type="GO" id="GO:0016740">
    <property type="term" value="F:transferase activity"/>
    <property type="evidence" value="ECO:0007669"/>
    <property type="project" value="UniProtKB-KW"/>
</dbReference>
<dbReference type="PANTHER" id="PTHR11659">
    <property type="entry name" value="GLUTAMYL-TRNA GLN AMIDOTRANSFERASE SUBUNIT B MITOCHONDRIAL AND PROKARYOTIC PET112-RELATED"/>
    <property type="match status" value="1"/>
</dbReference>
<keyword evidence="8" id="KW-0808">Transferase</keyword>
<dbReference type="AlphaFoldDB" id="A0A8G2FWV7"/>
<comment type="catalytic activity">
    <reaction evidence="5 6">
        <text>L-glutamyl-tRNA(Gln) + L-glutamine + ATP + H2O = L-glutaminyl-tRNA(Gln) + L-glutamate + ADP + phosphate + H(+)</text>
        <dbReference type="Rhea" id="RHEA:17521"/>
        <dbReference type="Rhea" id="RHEA-COMP:9681"/>
        <dbReference type="Rhea" id="RHEA-COMP:9684"/>
        <dbReference type="ChEBI" id="CHEBI:15377"/>
        <dbReference type="ChEBI" id="CHEBI:15378"/>
        <dbReference type="ChEBI" id="CHEBI:29985"/>
        <dbReference type="ChEBI" id="CHEBI:30616"/>
        <dbReference type="ChEBI" id="CHEBI:43474"/>
        <dbReference type="ChEBI" id="CHEBI:58359"/>
        <dbReference type="ChEBI" id="CHEBI:78520"/>
        <dbReference type="ChEBI" id="CHEBI:78521"/>
        <dbReference type="ChEBI" id="CHEBI:456216"/>
    </reaction>
</comment>
<dbReference type="GO" id="GO:0006412">
    <property type="term" value="P:translation"/>
    <property type="evidence" value="ECO:0007669"/>
    <property type="project" value="UniProtKB-UniRule"/>
</dbReference>
<keyword evidence="2 6" id="KW-0547">Nucleotide-binding</keyword>
<comment type="similarity">
    <text evidence="6">Belongs to the GatB/GatE family. GatE subfamily.</text>
</comment>
<dbReference type="EMBL" id="FWYE01000002">
    <property type="protein sequence ID" value="SMD30946.1"/>
    <property type="molecule type" value="Genomic_DNA"/>
</dbReference>
<reference evidence="8 9" key="1">
    <citation type="submission" date="2017-04" db="EMBL/GenBank/DDBJ databases">
        <authorList>
            <person name="Varghese N."/>
            <person name="Submissions S."/>
        </authorList>
    </citation>
    <scope>NUCLEOTIDE SEQUENCE [LARGE SCALE GENOMIC DNA]</scope>
    <source>
        <strain evidence="8 9">DSM 9789</strain>
    </source>
</reference>
<sequence>MIGLEIHFQLKGKKLFCSCDTEYHYDVSRIKRRLTPTMSELGEMDLAAEYEMERNREFLYNVTDNSCLVECDEDPPHMPNKTALETAMAVALALKCEPMKNIQFMRKVVIDGSNTSGFQRTGIIAMNGYLETSRGKVRISTITLEEDAARKISENNNNVNYSLDRLGIPLIEISTEPDIIDEDHAVETAKKIAYFVMSMENFRGEVDSIRQDVNFSMGHGRVEIKGVSKLSLIKDVIEYETKRQRMLEKVSGIINDLGGFSYTRPVNIKDKYDWSESSMINNNIKSGKNVYAFVFKNMRGLLKSGEFRFGRELGELMKNLGIGGIIHSDELPGYGLDHYFVSRLYNDLNVNGNDALLIVLSRDDKFFEPLIKRSIKLLNLELDETRAATENGETRFLRPLPGRGRMYPETDIPVIKIDSFDNIYKMIPESMDKSLETLENVYGISRTDSEAIINDNLYKIFKNLVNTYNEPRLISRILLHTVPELKKKYNKNIDEVTIKKILEISKSSGWDRNTIEKAMEIYSSKNIDVNDLINLEELKTLTEDELYKIINDLISNGASEKNIIPRLREKTIRSFNPAMAMRIYKSISGKK</sequence>
<dbReference type="InterPro" id="IPR014746">
    <property type="entry name" value="Gln_synth/guanido_kin_cat_dom"/>
</dbReference>
<evidence type="ECO:0000256" key="3">
    <source>
        <dbReference type="ARBA" id="ARBA00022840"/>
    </source>
</evidence>
<dbReference type="SUPFAM" id="SSF89095">
    <property type="entry name" value="GatB/YqeY motif"/>
    <property type="match status" value="1"/>
</dbReference>
<keyword evidence="4 6" id="KW-0648">Protein biosynthesis</keyword>
<dbReference type="SUPFAM" id="SSF55931">
    <property type="entry name" value="Glutamine synthetase/guanido kinase"/>
    <property type="match status" value="1"/>
</dbReference>
<dbReference type="InterPro" id="IPR017958">
    <property type="entry name" value="Gln-tRNA_amidoTrfase_suB_CS"/>
</dbReference>
<dbReference type="RefSeq" id="WP_084272784.1">
    <property type="nucleotide sequence ID" value="NZ_FWYE01000002.1"/>
</dbReference>
<dbReference type="PANTHER" id="PTHR11659:SF2">
    <property type="entry name" value="GLUTAMYL-TRNA(GLN) AMIDOTRANSFERASE SUBUNIT E"/>
    <property type="match status" value="1"/>
</dbReference>
<evidence type="ECO:0000256" key="2">
    <source>
        <dbReference type="ARBA" id="ARBA00022741"/>
    </source>
</evidence>
<dbReference type="InterPro" id="IPR004115">
    <property type="entry name" value="GAD-like_sf"/>
</dbReference>
<accession>A0A8G2FWV7</accession>
<dbReference type="EC" id="6.3.5.-" evidence="6"/>
<comment type="caution">
    <text evidence="8">The sequence shown here is derived from an EMBL/GenBank/DDBJ whole genome shotgun (WGS) entry which is preliminary data.</text>
</comment>
<organism evidence="8 9">
    <name type="scientific">Picrophilus torridus (strain ATCC 700027 / DSM 9790 / JCM 10055 / NBRC 100828 / KAW 2/3)</name>
    <dbReference type="NCBI Taxonomy" id="1122961"/>
    <lineage>
        <taxon>Archaea</taxon>
        <taxon>Methanobacteriati</taxon>
        <taxon>Thermoplasmatota</taxon>
        <taxon>Thermoplasmata</taxon>
        <taxon>Thermoplasmatales</taxon>
        <taxon>Picrophilaceae</taxon>
        <taxon>Picrophilus</taxon>
    </lineage>
</organism>
<keyword evidence="3 6" id="KW-0067">ATP-binding</keyword>
<feature type="domain" description="Aspartyl/Glutamyl-tRNA(Gln) amidotransferase subunit B/E catalytic" evidence="7">
    <location>
        <begin position="1"/>
        <end position="418"/>
    </location>
</feature>
<dbReference type="GO" id="GO:0070681">
    <property type="term" value="P:glutaminyl-tRNAGln biosynthesis via transamidation"/>
    <property type="evidence" value="ECO:0007669"/>
    <property type="project" value="TreeGrafter"/>
</dbReference>
<dbReference type="InterPro" id="IPR003789">
    <property type="entry name" value="Asn/Gln_tRNA_amidoTrase-B-like"/>
</dbReference>
<dbReference type="Proteomes" id="UP000192315">
    <property type="component" value="Unassembled WGS sequence"/>
</dbReference>
<dbReference type="InterPro" id="IPR006075">
    <property type="entry name" value="Asn/Gln-tRNA_Trfase_suB/E_cat"/>
</dbReference>
<keyword evidence="1 6" id="KW-0436">Ligase</keyword>
<dbReference type="GO" id="GO:0050567">
    <property type="term" value="F:glutaminyl-tRNA synthase (glutamine-hydrolyzing) activity"/>
    <property type="evidence" value="ECO:0007669"/>
    <property type="project" value="UniProtKB-UniRule"/>
</dbReference>
<dbReference type="InterPro" id="IPR017959">
    <property type="entry name" value="Asn/Gln-tRNA_amidoTrfase_suB/E"/>
</dbReference>
<dbReference type="NCBIfam" id="NF003107">
    <property type="entry name" value="PRK04028.1"/>
    <property type="match status" value="1"/>
</dbReference>
<comment type="function">
    <text evidence="6">Allows the formation of correctly charged Gln-tRNA(Gln) through the transamidation of misacylated Glu-tRNA(Gln) in organisms which lack glutaminyl-tRNA synthetase. The reaction takes place in the presence of glutamine and ATP through an activated gamma-phospho-Glu-tRNA(Gln). The GatDE system is specific for glutamate and does not act on aspartate.</text>
</comment>
<dbReference type="HAMAP" id="MF_00588">
    <property type="entry name" value="GatE"/>
    <property type="match status" value="1"/>
</dbReference>
<dbReference type="NCBIfam" id="TIGR00134">
    <property type="entry name" value="gatE_arch"/>
    <property type="match status" value="1"/>
</dbReference>
<dbReference type="Pfam" id="PF02934">
    <property type="entry name" value="GatB_N"/>
    <property type="match status" value="1"/>
</dbReference>
<comment type="subunit">
    <text evidence="6">Heterodimer of GatD and GatE.</text>
</comment>
<dbReference type="InterPro" id="IPR004414">
    <property type="entry name" value="GatE"/>
</dbReference>
<evidence type="ECO:0000313" key="9">
    <source>
        <dbReference type="Proteomes" id="UP000192315"/>
    </source>
</evidence>
<evidence type="ECO:0000256" key="6">
    <source>
        <dbReference type="HAMAP-Rule" id="MF_00588"/>
    </source>
</evidence>
<gene>
    <name evidence="6" type="primary">gatE</name>
    <name evidence="8" type="ORF">SAMN02745355_0864</name>
</gene>
<keyword evidence="9" id="KW-1185">Reference proteome</keyword>
<evidence type="ECO:0000256" key="1">
    <source>
        <dbReference type="ARBA" id="ARBA00022598"/>
    </source>
</evidence>
<evidence type="ECO:0000256" key="4">
    <source>
        <dbReference type="ARBA" id="ARBA00022917"/>
    </source>
</evidence>
<evidence type="ECO:0000313" key="8">
    <source>
        <dbReference type="EMBL" id="SMD30946.1"/>
    </source>
</evidence>
<evidence type="ECO:0000259" key="7">
    <source>
        <dbReference type="Pfam" id="PF02934"/>
    </source>
</evidence>
<dbReference type="GO" id="GO:0005737">
    <property type="term" value="C:cytoplasm"/>
    <property type="evidence" value="ECO:0007669"/>
    <property type="project" value="InterPro"/>
</dbReference>
<proteinExistence type="inferred from homology"/>
<evidence type="ECO:0000256" key="5">
    <source>
        <dbReference type="ARBA" id="ARBA00047913"/>
    </source>
</evidence>
<protein>
    <recommendedName>
        <fullName evidence="6">Glutamyl-tRNA(Gln) amidotransferase subunit E</fullName>
        <shortName evidence="6">Glu-ADT subunit E</shortName>
        <ecNumber evidence="6">6.3.5.-</ecNumber>
    </recommendedName>
</protein>
<dbReference type="GO" id="GO:0004812">
    <property type="term" value="F:aminoacyl-tRNA ligase activity"/>
    <property type="evidence" value="ECO:0007669"/>
    <property type="project" value="InterPro"/>
</dbReference>
<dbReference type="Gene3D" id="3.30.1360.30">
    <property type="entry name" value="GAD-like domain"/>
    <property type="match status" value="1"/>
</dbReference>